<dbReference type="HAMAP" id="MF_00195">
    <property type="entry name" value="GTPase_Der"/>
    <property type="match status" value="1"/>
</dbReference>
<protein>
    <recommendedName>
        <fullName evidence="2 8">GTPase Der</fullName>
    </recommendedName>
    <alternativeName>
        <fullName evidence="7 8">GTP-binding protein EngA</fullName>
    </alternativeName>
</protein>
<evidence type="ECO:0000256" key="3">
    <source>
        <dbReference type="ARBA" id="ARBA00022517"/>
    </source>
</evidence>
<evidence type="ECO:0000256" key="10">
    <source>
        <dbReference type="RuleBase" id="RU004481"/>
    </source>
</evidence>
<dbReference type="AlphaFoldDB" id="A0A4D6YDB7"/>
<dbReference type="Pfam" id="PF01926">
    <property type="entry name" value="MMR_HSR1"/>
    <property type="match status" value="2"/>
</dbReference>
<organism evidence="12 13">
    <name type="scientific">Buchnera aphidicola</name>
    <name type="common">Muscaphis stroyani</name>
    <dbReference type="NCBI Taxonomy" id="1241869"/>
    <lineage>
        <taxon>Bacteria</taxon>
        <taxon>Pseudomonadati</taxon>
        <taxon>Pseudomonadota</taxon>
        <taxon>Gammaproteobacteria</taxon>
        <taxon>Enterobacterales</taxon>
        <taxon>Erwiniaceae</taxon>
        <taxon>Buchnera</taxon>
    </lineage>
</organism>
<dbReference type="RefSeq" id="WP_158344030.1">
    <property type="nucleotide sequence ID" value="NZ_CP034861.1"/>
</dbReference>
<dbReference type="CDD" id="cd01895">
    <property type="entry name" value="EngA2"/>
    <property type="match status" value="1"/>
</dbReference>
<feature type="binding site" evidence="8">
    <location>
        <begin position="9"/>
        <end position="16"/>
    </location>
    <ligand>
        <name>GTP</name>
        <dbReference type="ChEBI" id="CHEBI:37565"/>
        <label>1</label>
    </ligand>
</feature>
<dbReference type="FunFam" id="3.40.50.300:FF:000040">
    <property type="entry name" value="GTPase Der"/>
    <property type="match status" value="1"/>
</dbReference>
<keyword evidence="6 8" id="KW-0342">GTP-binding</keyword>
<dbReference type="InterPro" id="IPR031166">
    <property type="entry name" value="G_ENGA"/>
</dbReference>
<dbReference type="GO" id="GO:0005525">
    <property type="term" value="F:GTP binding"/>
    <property type="evidence" value="ECO:0007669"/>
    <property type="project" value="UniProtKB-UniRule"/>
</dbReference>
<comment type="subunit">
    <text evidence="8">Associates with the 50S ribosomal subunit.</text>
</comment>
<dbReference type="InterPro" id="IPR032859">
    <property type="entry name" value="KH_dom-like"/>
</dbReference>
<evidence type="ECO:0000256" key="9">
    <source>
        <dbReference type="PROSITE-ProRule" id="PRU01049"/>
    </source>
</evidence>
<dbReference type="NCBIfam" id="TIGR00231">
    <property type="entry name" value="small_GTP"/>
    <property type="match status" value="2"/>
</dbReference>
<dbReference type="NCBIfam" id="TIGR03594">
    <property type="entry name" value="GTPase_EngA"/>
    <property type="match status" value="1"/>
</dbReference>
<dbReference type="PIRSF" id="PIRSF006485">
    <property type="entry name" value="GTP-binding_EngA"/>
    <property type="match status" value="1"/>
</dbReference>
<feature type="binding site" evidence="8">
    <location>
        <begin position="307"/>
        <end position="310"/>
    </location>
    <ligand>
        <name>GTP</name>
        <dbReference type="ChEBI" id="CHEBI:37565"/>
        <label>2</label>
    </ligand>
</feature>
<feature type="binding site" evidence="8">
    <location>
        <begin position="57"/>
        <end position="61"/>
    </location>
    <ligand>
        <name>GTP</name>
        <dbReference type="ChEBI" id="CHEBI:37565"/>
        <label>1</label>
    </ligand>
</feature>
<comment type="similarity">
    <text evidence="1 8 9 10">Belongs to the TRAFAC class TrmE-Era-EngA-EngB-Septin-like GTPase superfamily. EngA (Der) GTPase family.</text>
</comment>
<sequence length="454" mass="52122">MLPIISLIGRTNVGKSTLFNILTKSRNALVADYPGLTRDRQYGYIFLEKQKKGILIDTAGLDIQLERIKKKAYVQTLKAIKESDLILFIVDAYDGLMPQEKNLSQFIRKYNKKIILIINKIDKSFKTSKINEFYELGFKNQHQISARCNQGISTLILKYLIPWINMNFKEKLNSQLNIKSQKENKREIKIALIGRPNVGKSTLTNAFLKKKQMITCQIPGTTLDSISTPMTHRKKNYILIDTAGTVKKNKISNVIEKFSMIKTLQSIENANVVLLIIDASTKTISNQDLSLASFIVKTGKSIVVVINKYDLLHNTEKKRFKNLIEKKLQFLFFSRIHFISALKNMGIFNILKSVNEAYINSQNKISASILTKSMHIATKKHQPPIIKGRRIKLKYAHLGSFNPLIIIIHGNQIKCLPNSYKKYLINFFYNMFKIKGALIQIKFKENLNPYISKK</sequence>
<name>A0A4D6YDB7_9GAMM</name>
<dbReference type="Gene3D" id="3.30.300.20">
    <property type="match status" value="1"/>
</dbReference>
<keyword evidence="5 8" id="KW-0547">Nucleotide-binding</keyword>
<feature type="binding site" evidence="8">
    <location>
        <begin position="194"/>
        <end position="201"/>
    </location>
    <ligand>
        <name>GTP</name>
        <dbReference type="ChEBI" id="CHEBI:37565"/>
        <label>2</label>
    </ligand>
</feature>
<evidence type="ECO:0000256" key="7">
    <source>
        <dbReference type="ARBA" id="ARBA00032345"/>
    </source>
</evidence>
<evidence type="ECO:0000256" key="8">
    <source>
        <dbReference type="HAMAP-Rule" id="MF_00195"/>
    </source>
</evidence>
<feature type="domain" description="EngA-type G" evidence="11">
    <location>
        <begin position="188"/>
        <end position="362"/>
    </location>
</feature>
<reference evidence="12 13" key="1">
    <citation type="submission" date="2018-12" db="EMBL/GenBank/DDBJ databases">
        <authorList>
            <person name="Chong R.A."/>
        </authorList>
    </citation>
    <scope>NUCLEOTIDE SEQUENCE [LARGE SCALE GENOMIC DNA]</scope>
    <source>
        <strain evidence="12 13">Mst</strain>
    </source>
</reference>
<dbReference type="EMBL" id="CP034861">
    <property type="protein sequence ID" value="QCI24631.1"/>
    <property type="molecule type" value="Genomic_DNA"/>
</dbReference>
<feature type="binding site" evidence="8">
    <location>
        <begin position="241"/>
        <end position="245"/>
    </location>
    <ligand>
        <name>GTP</name>
        <dbReference type="ChEBI" id="CHEBI:37565"/>
        <label>2</label>
    </ligand>
</feature>
<evidence type="ECO:0000313" key="12">
    <source>
        <dbReference type="EMBL" id="QCI24631.1"/>
    </source>
</evidence>
<dbReference type="PRINTS" id="PR00326">
    <property type="entry name" value="GTP1OBG"/>
</dbReference>
<proteinExistence type="inferred from homology"/>
<dbReference type="InterPro" id="IPR015946">
    <property type="entry name" value="KH_dom-like_a/b"/>
</dbReference>
<gene>
    <name evidence="8 12" type="primary">der</name>
    <name evidence="12" type="ORF">D9V75_02950</name>
</gene>
<evidence type="ECO:0000256" key="6">
    <source>
        <dbReference type="ARBA" id="ARBA00023134"/>
    </source>
</evidence>
<feature type="binding site" evidence="8">
    <location>
        <begin position="119"/>
        <end position="122"/>
    </location>
    <ligand>
        <name>GTP</name>
        <dbReference type="ChEBI" id="CHEBI:37565"/>
        <label>1</label>
    </ligand>
</feature>
<accession>A0A4D6YDB7</accession>
<dbReference type="InterPro" id="IPR027417">
    <property type="entry name" value="P-loop_NTPase"/>
</dbReference>
<keyword evidence="4 10" id="KW-0677">Repeat</keyword>
<dbReference type="InterPro" id="IPR016484">
    <property type="entry name" value="GTPase_Der"/>
</dbReference>
<reference evidence="12 13" key="2">
    <citation type="submission" date="2019-05" db="EMBL/GenBank/DDBJ databases">
        <title>Genome evolution of the obligate endosymbiont Buchnera aphidicola.</title>
        <authorList>
            <person name="Moran N.A."/>
        </authorList>
    </citation>
    <scope>NUCLEOTIDE SEQUENCE [LARGE SCALE GENOMIC DNA]</scope>
    <source>
        <strain evidence="12 13">Mst</strain>
    </source>
</reference>
<dbReference type="InterPro" id="IPR006073">
    <property type="entry name" value="GTP-bd"/>
</dbReference>
<evidence type="ECO:0000256" key="5">
    <source>
        <dbReference type="ARBA" id="ARBA00022741"/>
    </source>
</evidence>
<keyword evidence="3 8" id="KW-0690">Ribosome biogenesis</keyword>
<dbReference type="Proteomes" id="UP000298673">
    <property type="component" value="Chromosome"/>
</dbReference>
<dbReference type="PANTHER" id="PTHR43834">
    <property type="entry name" value="GTPASE DER"/>
    <property type="match status" value="1"/>
</dbReference>
<comment type="function">
    <text evidence="8 10">GTPase that plays an essential role in the late steps of ribosome biogenesis.</text>
</comment>
<dbReference type="GO" id="GO:0042254">
    <property type="term" value="P:ribosome biogenesis"/>
    <property type="evidence" value="ECO:0007669"/>
    <property type="project" value="UniProtKB-KW"/>
</dbReference>
<dbReference type="GO" id="GO:0043022">
    <property type="term" value="F:ribosome binding"/>
    <property type="evidence" value="ECO:0007669"/>
    <property type="project" value="TreeGrafter"/>
</dbReference>
<evidence type="ECO:0000256" key="1">
    <source>
        <dbReference type="ARBA" id="ARBA00008279"/>
    </source>
</evidence>
<evidence type="ECO:0000259" key="11">
    <source>
        <dbReference type="PROSITE" id="PS51712"/>
    </source>
</evidence>
<dbReference type="SUPFAM" id="SSF52540">
    <property type="entry name" value="P-loop containing nucleoside triphosphate hydrolases"/>
    <property type="match status" value="2"/>
</dbReference>
<dbReference type="OrthoDB" id="9805918at2"/>
<dbReference type="Pfam" id="PF14714">
    <property type="entry name" value="KH_dom-like"/>
    <property type="match status" value="1"/>
</dbReference>
<evidence type="ECO:0000256" key="4">
    <source>
        <dbReference type="ARBA" id="ARBA00022737"/>
    </source>
</evidence>
<dbReference type="InterPro" id="IPR005225">
    <property type="entry name" value="Small_GTP-bd"/>
</dbReference>
<dbReference type="PROSITE" id="PS51712">
    <property type="entry name" value="G_ENGA"/>
    <property type="match status" value="1"/>
</dbReference>
<evidence type="ECO:0000256" key="2">
    <source>
        <dbReference type="ARBA" id="ARBA00020953"/>
    </source>
</evidence>
<dbReference type="Gene3D" id="3.40.50.300">
    <property type="entry name" value="P-loop containing nucleotide triphosphate hydrolases"/>
    <property type="match status" value="2"/>
</dbReference>
<dbReference type="PANTHER" id="PTHR43834:SF6">
    <property type="entry name" value="GTPASE DER"/>
    <property type="match status" value="1"/>
</dbReference>
<evidence type="ECO:0000313" key="13">
    <source>
        <dbReference type="Proteomes" id="UP000298673"/>
    </source>
</evidence>